<dbReference type="GO" id="GO:0006368">
    <property type="term" value="P:transcription elongation by RNA polymerase II"/>
    <property type="evidence" value="ECO:0007669"/>
    <property type="project" value="InterPro"/>
</dbReference>
<proteinExistence type="predicted"/>
<feature type="region of interest" description="Disordered" evidence="1">
    <location>
        <begin position="183"/>
        <end position="431"/>
    </location>
</feature>
<name>A0AAD4F9B8_9PEZI</name>
<evidence type="ECO:0000313" key="3">
    <source>
        <dbReference type="Proteomes" id="UP001197093"/>
    </source>
</evidence>
<dbReference type="InterPro" id="IPR010684">
    <property type="entry name" value="RNA_pol_II_trans_fac_SIII_A"/>
</dbReference>
<dbReference type="EMBL" id="JAHCVI010000001">
    <property type="protein sequence ID" value="KAG7293093.1"/>
    <property type="molecule type" value="Genomic_DNA"/>
</dbReference>
<evidence type="ECO:0000256" key="1">
    <source>
        <dbReference type="SAM" id="MobiDB-lite"/>
    </source>
</evidence>
<comment type="caution">
    <text evidence="2">The sequence shown here is derived from an EMBL/GenBank/DDBJ whole genome shotgun (WGS) entry which is preliminary data.</text>
</comment>
<dbReference type="AlphaFoldDB" id="A0AAD4F9B8"/>
<reference evidence="2" key="1">
    <citation type="submission" date="2023-02" db="EMBL/GenBank/DDBJ databases">
        <authorList>
            <person name="Palmer J.M."/>
        </authorList>
    </citation>
    <scope>NUCLEOTIDE SEQUENCE</scope>
    <source>
        <strain evidence="2">FW57</strain>
    </source>
</reference>
<accession>A0AAD4F9B8</accession>
<dbReference type="Pfam" id="PF06881">
    <property type="entry name" value="Elongin_A"/>
    <property type="match status" value="1"/>
</dbReference>
<dbReference type="GO" id="GO:0070449">
    <property type="term" value="C:elongin complex"/>
    <property type="evidence" value="ECO:0007669"/>
    <property type="project" value="InterPro"/>
</dbReference>
<protein>
    <submittedName>
        <fullName evidence="2">Uncharacterized protein</fullName>
    </submittedName>
</protein>
<gene>
    <name evidence="2" type="ORF">NEMBOFW57_003139</name>
</gene>
<keyword evidence="3" id="KW-1185">Reference proteome</keyword>
<feature type="compositionally biased region" description="Basic and acidic residues" evidence="1">
    <location>
        <begin position="193"/>
        <end position="218"/>
    </location>
</feature>
<dbReference type="Gene3D" id="6.10.250.3180">
    <property type="match status" value="1"/>
</dbReference>
<sequence length="431" mass="48140">MASHHTKTLLKAVKTASQLRSWELNSEDIYDETEEHWKRLIKRDFPVLSVQKDFVPNDRTSWHKIYDLYKKLDDDQIAASTQKMMQDFAAKDEQKTARLTKVVPLVKYARLQKPKAKPWFAAPRVDHSPFAKAKEQLRRDAARFKLPTPSGKLPVPAGQIKKAPESMVNAARIAKQPSVLLKPKKTAPGQDTIENRVDADREAREERLRRIKNPKDSTVKISGNVISFDDDADQGAPENNVVSGSLDPDDDDLFGDLDPKRPAWPSSTKIFTLPPPAARQSAPKRRQSFEGENTEPPAKRRRSLEDATQSVPSTSTSPPPAPGLLKRRPKTLSAAPGANTALRAYKPKPAPKHANTNKTSRSSSPSVNIYPQRSLPLSTTPYAARQPSLLGDDELEQRRRRHADGSITPHKGDPTARRIMVCRPPAKLRST</sequence>
<dbReference type="Proteomes" id="UP001197093">
    <property type="component" value="Unassembled WGS sequence"/>
</dbReference>
<evidence type="ECO:0000313" key="2">
    <source>
        <dbReference type="EMBL" id="KAG7293093.1"/>
    </source>
</evidence>
<feature type="compositionally biased region" description="Polar residues" evidence="1">
    <location>
        <begin position="354"/>
        <end position="381"/>
    </location>
</feature>
<organism evidence="2 3">
    <name type="scientific">Staphylotrichum longicolle</name>
    <dbReference type="NCBI Taxonomy" id="669026"/>
    <lineage>
        <taxon>Eukaryota</taxon>
        <taxon>Fungi</taxon>
        <taxon>Dikarya</taxon>
        <taxon>Ascomycota</taxon>
        <taxon>Pezizomycotina</taxon>
        <taxon>Sordariomycetes</taxon>
        <taxon>Sordariomycetidae</taxon>
        <taxon>Sordariales</taxon>
        <taxon>Chaetomiaceae</taxon>
        <taxon>Staphylotrichum</taxon>
    </lineage>
</organism>